<dbReference type="AlphaFoldDB" id="A0AAE0DRL1"/>
<feature type="compositionally biased region" description="Basic and acidic residues" evidence="1">
    <location>
        <begin position="150"/>
        <end position="161"/>
    </location>
</feature>
<dbReference type="Gene3D" id="3.40.50.10190">
    <property type="entry name" value="BRCT domain"/>
    <property type="match status" value="1"/>
</dbReference>
<dbReference type="SUPFAM" id="SSF52113">
    <property type="entry name" value="BRCT domain"/>
    <property type="match status" value="1"/>
</dbReference>
<evidence type="ECO:0000313" key="2">
    <source>
        <dbReference type="EMBL" id="KAK3178723.1"/>
    </source>
</evidence>
<feature type="region of interest" description="Disordered" evidence="1">
    <location>
        <begin position="76"/>
        <end position="226"/>
    </location>
</feature>
<name>A0AAE0DRL1_9LECA</name>
<feature type="compositionally biased region" description="Low complexity" evidence="1">
    <location>
        <begin position="191"/>
        <end position="211"/>
    </location>
</feature>
<gene>
    <name evidence="2" type="ORF">OEA41_000860</name>
</gene>
<keyword evidence="3" id="KW-1185">Reference proteome</keyword>
<proteinExistence type="predicted"/>
<evidence type="ECO:0000313" key="3">
    <source>
        <dbReference type="Proteomes" id="UP001276659"/>
    </source>
</evidence>
<comment type="caution">
    <text evidence="2">The sequence shown here is derived from an EMBL/GenBank/DDBJ whole genome shotgun (WGS) entry which is preliminary data.</text>
</comment>
<reference evidence="2" key="1">
    <citation type="submission" date="2022-11" db="EMBL/GenBank/DDBJ databases">
        <title>Chromosomal genome sequence assembly and mating type (MAT) locus characterization of the leprose asexual lichenized fungus Lepraria neglecta (Nyl.) Erichsen.</title>
        <authorList>
            <person name="Allen J.L."/>
            <person name="Pfeffer B."/>
        </authorList>
    </citation>
    <scope>NUCLEOTIDE SEQUENCE</scope>
    <source>
        <strain evidence="2">Allen 5258</strain>
    </source>
</reference>
<dbReference type="Proteomes" id="UP001276659">
    <property type="component" value="Unassembled WGS sequence"/>
</dbReference>
<evidence type="ECO:0000256" key="1">
    <source>
        <dbReference type="SAM" id="MobiDB-lite"/>
    </source>
</evidence>
<evidence type="ECO:0008006" key="4">
    <source>
        <dbReference type="Google" id="ProtNLM"/>
    </source>
</evidence>
<dbReference type="InterPro" id="IPR036420">
    <property type="entry name" value="BRCT_dom_sf"/>
</dbReference>
<accession>A0AAE0DRL1</accession>
<dbReference type="EMBL" id="JASNWA010000003">
    <property type="protein sequence ID" value="KAK3178723.1"/>
    <property type="molecule type" value="Genomic_DNA"/>
</dbReference>
<organism evidence="2 3">
    <name type="scientific">Lepraria neglecta</name>
    <dbReference type="NCBI Taxonomy" id="209136"/>
    <lineage>
        <taxon>Eukaryota</taxon>
        <taxon>Fungi</taxon>
        <taxon>Dikarya</taxon>
        <taxon>Ascomycota</taxon>
        <taxon>Pezizomycotina</taxon>
        <taxon>Lecanoromycetes</taxon>
        <taxon>OSLEUM clade</taxon>
        <taxon>Lecanoromycetidae</taxon>
        <taxon>Lecanorales</taxon>
        <taxon>Lecanorineae</taxon>
        <taxon>Stereocaulaceae</taxon>
        <taxon>Lepraria</taxon>
    </lineage>
</organism>
<protein>
    <recommendedName>
        <fullName evidence="4">BRCT domain-containing protein</fullName>
    </recommendedName>
</protein>
<sequence>MPSVPGVRAFIPISHAHKFYIGKLTFDVVAKEHKDPHVASPDFPGQHYETAVGQSGDIQRSTRGIKVPDCELSGYDHNIEPETNTLGGIRSGGLHQDVTHDRSQPSEKPRILDLQDEETSDERGHKSTAHAYQNGDETEDDIPGSSSPHHAKEDSLGDQKNRIFNAARHFRNDWIPRKSRSKPKPSPVNQASPQSPAESAEPSSSMRSTRSAAREEPGQLSVKDQGTRVLFASSTSVGDSKTFTKFLNQQGVKKAQSVPDCTVLCVGKGELKKTSKFILAVMLGKEVFIDNWVTDSAKQGKLQSVGQYLARDFEKEKEWAINLEEAIEKGKQGLKVLQDWTAIFTAPAKKEVGKSGFSDLKEIKPVASRPEEVPSTLVIGTQEDAGVSALQNWKVFTRDVISLSVLRGILNTDSEKFLIPKKQEKGSNKKRKR</sequence>
<feature type="compositionally biased region" description="Basic and acidic residues" evidence="1">
    <location>
        <begin position="97"/>
        <end position="113"/>
    </location>
</feature>
<dbReference type="CDD" id="cd17744">
    <property type="entry name" value="BRCT_MDC1_rpt1"/>
    <property type="match status" value="1"/>
</dbReference>